<accession>A0A6I5ZNC0</accession>
<dbReference type="InterPro" id="IPR018060">
    <property type="entry name" value="HTH_AraC"/>
</dbReference>
<dbReference type="Gene3D" id="1.10.10.60">
    <property type="entry name" value="Homeodomain-like"/>
    <property type="match status" value="1"/>
</dbReference>
<dbReference type="AlphaFoldDB" id="A0A6I5ZNC0"/>
<dbReference type="PROSITE" id="PS01124">
    <property type="entry name" value="HTH_ARAC_FAMILY_2"/>
    <property type="match status" value="1"/>
</dbReference>
<protein>
    <recommendedName>
        <fullName evidence="1">HTH araC/xylS-type domain-containing protein</fullName>
    </recommendedName>
</protein>
<keyword evidence="3" id="KW-1185">Reference proteome</keyword>
<gene>
    <name evidence="2" type="ORF">MGLY_06850</name>
</gene>
<sequence length="53" mass="6276">MAVHVSPNYLCRLFRKELAISVMDYLMEIRIDHAKRLLENTNLFKGFRSCFQG</sequence>
<dbReference type="GO" id="GO:0043565">
    <property type="term" value="F:sequence-specific DNA binding"/>
    <property type="evidence" value="ECO:0007669"/>
    <property type="project" value="InterPro"/>
</dbReference>
<evidence type="ECO:0000313" key="3">
    <source>
        <dbReference type="Proteomes" id="UP000425916"/>
    </source>
</evidence>
<reference evidence="2 3" key="1">
    <citation type="submission" date="2019-11" db="EMBL/GenBank/DDBJ databases">
        <title>Genome sequence of Moorella glycerini DSM11254.</title>
        <authorList>
            <person name="Poehlein A."/>
            <person name="Boeer T."/>
            <person name="Daniel R."/>
        </authorList>
    </citation>
    <scope>NUCLEOTIDE SEQUENCE [LARGE SCALE GENOMIC DNA]</scope>
    <source>
        <strain evidence="2 3">DSM 11254</strain>
    </source>
</reference>
<evidence type="ECO:0000259" key="1">
    <source>
        <dbReference type="PROSITE" id="PS01124"/>
    </source>
</evidence>
<dbReference type="EMBL" id="CP046244">
    <property type="protein sequence ID" value="QGP91353.1"/>
    <property type="molecule type" value="Genomic_DNA"/>
</dbReference>
<feature type="domain" description="HTH araC/xylS-type" evidence="1">
    <location>
        <begin position="1"/>
        <end position="42"/>
    </location>
</feature>
<dbReference type="GO" id="GO:0003700">
    <property type="term" value="F:DNA-binding transcription factor activity"/>
    <property type="evidence" value="ECO:0007669"/>
    <property type="project" value="InterPro"/>
</dbReference>
<evidence type="ECO:0000313" key="2">
    <source>
        <dbReference type="EMBL" id="QGP91353.1"/>
    </source>
</evidence>
<dbReference type="Pfam" id="PF12833">
    <property type="entry name" value="HTH_18"/>
    <property type="match status" value="1"/>
</dbReference>
<organism evidence="2 3">
    <name type="scientific">Neomoorella glycerini</name>
    <dbReference type="NCBI Taxonomy" id="55779"/>
    <lineage>
        <taxon>Bacteria</taxon>
        <taxon>Bacillati</taxon>
        <taxon>Bacillota</taxon>
        <taxon>Clostridia</taxon>
        <taxon>Neomoorellales</taxon>
        <taxon>Neomoorellaceae</taxon>
        <taxon>Neomoorella</taxon>
    </lineage>
</organism>
<proteinExistence type="predicted"/>
<dbReference type="Proteomes" id="UP000425916">
    <property type="component" value="Chromosome"/>
</dbReference>
<name>A0A6I5ZNC0_9FIRM</name>